<accession>A5GAF2</accession>
<dbReference type="AlphaFoldDB" id="A5GAF2"/>
<sequence length="108" mass="12097">MSNLYGDWLFYGGLAGVFGIGITIYFYGRKVGADNLNWKHYSIIIGIFMFPTVILPILLMPGVTVSEKIGVTIALTVFGAVRYYATTKGQEAVAELRERKKKQKEKKD</sequence>
<feature type="transmembrane region" description="Helical" evidence="1">
    <location>
        <begin position="69"/>
        <end position="85"/>
    </location>
</feature>
<keyword evidence="3" id="KW-1185">Reference proteome</keyword>
<feature type="transmembrane region" description="Helical" evidence="1">
    <location>
        <begin position="6"/>
        <end position="28"/>
    </location>
</feature>
<dbReference type="STRING" id="351605.Gura_1236"/>
<evidence type="ECO:0000256" key="1">
    <source>
        <dbReference type="SAM" id="Phobius"/>
    </source>
</evidence>
<reference evidence="2 3" key="1">
    <citation type="submission" date="2007-05" db="EMBL/GenBank/DDBJ databases">
        <title>Complete sequence of Geobacter uraniireducens Rf4.</title>
        <authorList>
            <consortium name="US DOE Joint Genome Institute"/>
            <person name="Copeland A."/>
            <person name="Lucas S."/>
            <person name="Lapidus A."/>
            <person name="Barry K."/>
            <person name="Detter J.C."/>
            <person name="Glavina del Rio T."/>
            <person name="Hammon N."/>
            <person name="Israni S."/>
            <person name="Dalin E."/>
            <person name="Tice H."/>
            <person name="Pitluck S."/>
            <person name="Chertkov O."/>
            <person name="Brettin T."/>
            <person name="Bruce D."/>
            <person name="Han C."/>
            <person name="Schmutz J."/>
            <person name="Larimer F."/>
            <person name="Land M."/>
            <person name="Hauser L."/>
            <person name="Kyrpides N."/>
            <person name="Mikhailova N."/>
            <person name="Shelobolina E."/>
            <person name="Aklujkar M."/>
            <person name="Lovley D."/>
            <person name="Richardson P."/>
        </authorList>
    </citation>
    <scope>NUCLEOTIDE SEQUENCE [LARGE SCALE GENOMIC DNA]</scope>
    <source>
        <strain evidence="2 3">Rf4</strain>
    </source>
</reference>
<keyword evidence="1" id="KW-0812">Transmembrane</keyword>
<dbReference type="RefSeq" id="WP_011938160.1">
    <property type="nucleotide sequence ID" value="NC_009483.1"/>
</dbReference>
<keyword evidence="1" id="KW-0472">Membrane</keyword>
<gene>
    <name evidence="2" type="ordered locus">Gura_1236</name>
</gene>
<protein>
    <submittedName>
        <fullName evidence="2">Uncharacterized protein</fullName>
    </submittedName>
</protein>
<dbReference type="KEGG" id="gur:Gura_1236"/>
<dbReference type="Proteomes" id="UP000006695">
    <property type="component" value="Chromosome"/>
</dbReference>
<organism evidence="2 3">
    <name type="scientific">Geotalea uraniireducens (strain Rf4)</name>
    <name type="common">Geobacter uraniireducens</name>
    <dbReference type="NCBI Taxonomy" id="351605"/>
    <lineage>
        <taxon>Bacteria</taxon>
        <taxon>Pseudomonadati</taxon>
        <taxon>Thermodesulfobacteriota</taxon>
        <taxon>Desulfuromonadia</taxon>
        <taxon>Geobacterales</taxon>
        <taxon>Geobacteraceae</taxon>
        <taxon>Geotalea</taxon>
    </lineage>
</organism>
<name>A5GAF2_GEOUR</name>
<feature type="transmembrane region" description="Helical" evidence="1">
    <location>
        <begin position="40"/>
        <end position="63"/>
    </location>
</feature>
<evidence type="ECO:0000313" key="3">
    <source>
        <dbReference type="Proteomes" id="UP000006695"/>
    </source>
</evidence>
<dbReference type="EMBL" id="CP000698">
    <property type="protein sequence ID" value="ABQ25440.1"/>
    <property type="molecule type" value="Genomic_DNA"/>
</dbReference>
<dbReference type="HOGENOM" id="CLU_2193213_0_0_7"/>
<keyword evidence="1" id="KW-1133">Transmembrane helix</keyword>
<evidence type="ECO:0000313" key="2">
    <source>
        <dbReference type="EMBL" id="ABQ25440.1"/>
    </source>
</evidence>
<proteinExistence type="predicted"/>